<organism evidence="4 5">
    <name type="scientific">Porcisia hertigi</name>
    <dbReference type="NCBI Taxonomy" id="2761500"/>
    <lineage>
        <taxon>Eukaryota</taxon>
        <taxon>Discoba</taxon>
        <taxon>Euglenozoa</taxon>
        <taxon>Kinetoplastea</taxon>
        <taxon>Metakinetoplastina</taxon>
        <taxon>Trypanosomatida</taxon>
        <taxon>Trypanosomatidae</taxon>
        <taxon>Leishmaniinae</taxon>
        <taxon>Porcisia</taxon>
    </lineage>
</organism>
<protein>
    <recommendedName>
        <fullName evidence="3">Endonuclease/exonuclease/phosphatase domain-containing protein</fullName>
    </recommendedName>
</protein>
<proteinExistence type="predicted"/>
<comment type="caution">
    <text evidence="4">The sequence shown here is derived from an EMBL/GenBank/DDBJ whole genome shotgun (WGS) entry which is preliminary data.</text>
</comment>
<name>A0A836L0E8_9TRYP</name>
<dbReference type="KEGG" id="phet:94287911"/>
<dbReference type="OrthoDB" id="412787at2759"/>
<evidence type="ECO:0000313" key="5">
    <source>
        <dbReference type="Proteomes" id="UP000674318"/>
    </source>
</evidence>
<feature type="region of interest" description="Disordered" evidence="1">
    <location>
        <begin position="25"/>
        <end position="120"/>
    </location>
</feature>
<keyword evidence="5" id="KW-1185">Reference proteome</keyword>
<dbReference type="GO" id="GO:0005739">
    <property type="term" value="C:mitochondrion"/>
    <property type="evidence" value="ECO:0007669"/>
    <property type="project" value="TreeGrafter"/>
</dbReference>
<dbReference type="PANTHER" id="PTHR12121">
    <property type="entry name" value="CARBON CATABOLITE REPRESSOR PROTEIN 4"/>
    <property type="match status" value="1"/>
</dbReference>
<dbReference type="PANTHER" id="PTHR12121:SF37">
    <property type="entry name" value="2',5'-PHOSPHODIESTERASE 12"/>
    <property type="match status" value="1"/>
</dbReference>
<dbReference type="GeneID" id="94287911"/>
<dbReference type="InterPro" id="IPR050410">
    <property type="entry name" value="CCR4/nocturin_mRNA_transcr"/>
</dbReference>
<dbReference type="Proteomes" id="UP000674318">
    <property type="component" value="Unassembled WGS sequence"/>
</dbReference>
<evidence type="ECO:0000256" key="1">
    <source>
        <dbReference type="SAM" id="MobiDB-lite"/>
    </source>
</evidence>
<feature type="compositionally biased region" description="Low complexity" evidence="1">
    <location>
        <begin position="175"/>
        <end position="184"/>
    </location>
</feature>
<reference evidence="4 5" key="1">
    <citation type="submission" date="2021-02" db="EMBL/GenBank/DDBJ databases">
        <title>Porcisia hertigi Genome sequencing and assembly.</title>
        <authorList>
            <person name="Almutairi H."/>
            <person name="Gatherer D."/>
        </authorList>
    </citation>
    <scope>NUCLEOTIDE SEQUENCE [LARGE SCALE GENOMIC DNA]</scope>
    <source>
        <strain evidence="4 5">C119</strain>
    </source>
</reference>
<evidence type="ECO:0000259" key="3">
    <source>
        <dbReference type="Pfam" id="PF03372"/>
    </source>
</evidence>
<feature type="compositionally biased region" description="Low complexity" evidence="1">
    <location>
        <begin position="49"/>
        <end position="68"/>
    </location>
</feature>
<dbReference type="GO" id="GO:0000288">
    <property type="term" value="P:nuclear-transcribed mRNA catabolic process, deadenylation-dependent decay"/>
    <property type="evidence" value="ECO:0007669"/>
    <property type="project" value="TreeGrafter"/>
</dbReference>
<feature type="domain" description="Endonuclease/exonuclease/phosphatase" evidence="3">
    <location>
        <begin position="639"/>
        <end position="839"/>
    </location>
</feature>
<gene>
    <name evidence="4" type="ORF">JKF63_01788</name>
</gene>
<dbReference type="EMBL" id="JAFJZO010000034">
    <property type="protein sequence ID" value="KAG5493956.1"/>
    <property type="molecule type" value="Genomic_DNA"/>
</dbReference>
<feature type="region of interest" description="Disordered" evidence="1">
    <location>
        <begin position="162"/>
        <end position="187"/>
    </location>
</feature>
<evidence type="ECO:0000313" key="4">
    <source>
        <dbReference type="EMBL" id="KAG5493956.1"/>
    </source>
</evidence>
<dbReference type="Pfam" id="PF03372">
    <property type="entry name" value="Exo_endo_phos"/>
    <property type="match status" value="1"/>
</dbReference>
<sequence length="851" mass="92597">MQRRLPVRRFSSLASLFVTAHSTLAGAPTSSTGTDQQNVTAESTPVAQSPLSKAAPLKAASASTTPASFLRDHRTEKAQSRWNKAHRATQVSTTPSSRLGRPHRIASEQSLSSSSTPSSVVSRPLLQRIMQAKNKVVVLYPEGSHVVTLDLSIELPISVTNDLASSSSPSPPPASCTAATSAPSQPQNGAFVVAKSMAREENEAASKTLDRIRLLFAPPKSSGRNSKRMTREQILAECPTVLALCRSSDLVALTEGGDSLAAPGATLVVLPSLSETAPYIELNPALPNCVFWKHAQVLRVNGTNVRVLYNVPTITSITSPGIPYIGLPLACAEVSLLFASKESVSYEWCVLLHASASARSANPGEAAFRVVGTEPTFTPTSDLQGKAMMLRVSLDSATGLWTEMRLPDVVRPLPPPVSRWQETATAVNYPVFRVVTYNILYDDFCTSKSSKAKIYPFATDDILDIENRKVRIAQELLAYHADLVCLQECGRDVFHSYLLPVMRACGYDGVYWNKSGSVKEGCGFLFRVSRFKLARSASVPLNFETLSSMFPELAGRVAACPELKEALSVVTSIGALVVLRETTSGKEVVVGNTHLFYHANACHLRILQAYMLLHWLYSAARISTDGDAAATPSPYSSNCAPQCRPLVVCGDFNCTHSTGAYRFLLTGQVEADHPSWDKGRLFWWGCARLLGSDPELIGELLGNGKVLSQVAGAPNDSHRGRQPSEKVVACPTTPSTEVAVKADEAHAEGEPSQEEHKERIITKIFQENLHGPQLRLQDAYHRTDPSLPWTNFTLTFREVIDYILFSEDSLEVLRTVPIPPEADLTENFALPNKRYPSDHIALIADLAFTMQ</sequence>
<feature type="chain" id="PRO_5032933908" description="Endonuclease/exonuclease/phosphatase domain-containing protein" evidence="2">
    <location>
        <begin position="26"/>
        <end position="851"/>
    </location>
</feature>
<evidence type="ECO:0000256" key="2">
    <source>
        <dbReference type="SAM" id="SignalP"/>
    </source>
</evidence>
<feature type="compositionally biased region" description="Low complexity" evidence="1">
    <location>
        <begin position="107"/>
        <end position="120"/>
    </location>
</feature>
<dbReference type="InterPro" id="IPR005135">
    <property type="entry name" value="Endo/exonuclease/phosphatase"/>
</dbReference>
<keyword evidence="2" id="KW-0732">Signal</keyword>
<feature type="compositionally biased region" description="Polar residues" evidence="1">
    <location>
        <begin position="28"/>
        <end position="47"/>
    </location>
</feature>
<dbReference type="InterPro" id="IPR036691">
    <property type="entry name" value="Endo/exonu/phosph_ase_sf"/>
</dbReference>
<dbReference type="GO" id="GO:0000175">
    <property type="term" value="F:3'-5'-RNA exonuclease activity"/>
    <property type="evidence" value="ECO:0007669"/>
    <property type="project" value="TreeGrafter"/>
</dbReference>
<feature type="compositionally biased region" description="Basic and acidic residues" evidence="1">
    <location>
        <begin position="70"/>
        <end position="79"/>
    </location>
</feature>
<accession>A0A836L0E8</accession>
<feature type="signal peptide" evidence="2">
    <location>
        <begin position="1"/>
        <end position="25"/>
    </location>
</feature>
<dbReference type="RefSeq" id="XP_067753991.1">
    <property type="nucleotide sequence ID" value="XM_067897834.1"/>
</dbReference>
<dbReference type="AlphaFoldDB" id="A0A836L0E8"/>
<dbReference type="Gene3D" id="3.60.10.10">
    <property type="entry name" value="Endonuclease/exonuclease/phosphatase"/>
    <property type="match status" value="1"/>
</dbReference>
<dbReference type="SUPFAM" id="SSF56219">
    <property type="entry name" value="DNase I-like"/>
    <property type="match status" value="1"/>
</dbReference>